<keyword evidence="2" id="KW-1134">Transmembrane beta strand</keyword>
<dbReference type="Gene3D" id="2.170.130.10">
    <property type="entry name" value="TonB-dependent receptor, plug domain"/>
    <property type="match status" value="1"/>
</dbReference>
<keyword evidence="2" id="KW-0472">Membrane</keyword>
<dbReference type="SUPFAM" id="SSF56935">
    <property type="entry name" value="Porins"/>
    <property type="match status" value="1"/>
</dbReference>
<keyword evidence="2" id="KW-0998">Cell outer membrane</keyword>
<comment type="caution">
    <text evidence="5">The sequence shown here is derived from an EMBL/GenBank/DDBJ whole genome shotgun (WGS) entry which is preliminary data.</text>
</comment>
<evidence type="ECO:0000256" key="3">
    <source>
        <dbReference type="SAM" id="SignalP"/>
    </source>
</evidence>
<dbReference type="InterPro" id="IPR012910">
    <property type="entry name" value="Plug_dom"/>
</dbReference>
<feature type="signal peptide" evidence="3">
    <location>
        <begin position="1"/>
        <end position="28"/>
    </location>
</feature>
<proteinExistence type="inferred from homology"/>
<feature type="chain" id="PRO_5046397931" evidence="3">
    <location>
        <begin position="29"/>
        <end position="234"/>
    </location>
</feature>
<keyword evidence="3" id="KW-0732">Signal</keyword>
<evidence type="ECO:0000313" key="6">
    <source>
        <dbReference type="Proteomes" id="UP001589844"/>
    </source>
</evidence>
<keyword evidence="1 5" id="KW-0675">Receptor</keyword>
<dbReference type="Pfam" id="PF07715">
    <property type="entry name" value="Plug"/>
    <property type="match status" value="1"/>
</dbReference>
<dbReference type="PANTHER" id="PTHR47234">
    <property type="match status" value="1"/>
</dbReference>
<feature type="domain" description="TonB-dependent receptor plug" evidence="4">
    <location>
        <begin position="48"/>
        <end position="166"/>
    </location>
</feature>
<dbReference type="EMBL" id="JBHLXJ010000003">
    <property type="protein sequence ID" value="MFC0348932.1"/>
    <property type="molecule type" value="Genomic_DNA"/>
</dbReference>
<protein>
    <submittedName>
        <fullName evidence="5">TonB-dependent receptor plug domain-containing protein</fullName>
    </submittedName>
</protein>
<organism evidence="5 6">
    <name type="scientific">Undibacterium danionis</name>
    <dbReference type="NCBI Taxonomy" id="1812100"/>
    <lineage>
        <taxon>Bacteria</taxon>
        <taxon>Pseudomonadati</taxon>
        <taxon>Pseudomonadota</taxon>
        <taxon>Betaproteobacteria</taxon>
        <taxon>Burkholderiales</taxon>
        <taxon>Oxalobacteraceae</taxon>
        <taxon>Undibacterium</taxon>
    </lineage>
</organism>
<reference evidence="5 6" key="1">
    <citation type="submission" date="2024-09" db="EMBL/GenBank/DDBJ databases">
        <authorList>
            <person name="Sun Q."/>
            <person name="Mori K."/>
        </authorList>
    </citation>
    <scope>NUCLEOTIDE SEQUENCE [LARGE SCALE GENOMIC DNA]</scope>
    <source>
        <strain evidence="5 6">CCM 8677</strain>
    </source>
</reference>
<evidence type="ECO:0000256" key="2">
    <source>
        <dbReference type="PROSITE-ProRule" id="PRU01360"/>
    </source>
</evidence>
<dbReference type="PANTHER" id="PTHR47234:SF3">
    <property type="entry name" value="SECRETIN_TONB SHORT N-TERMINAL DOMAIN-CONTAINING PROTEIN"/>
    <property type="match status" value="1"/>
</dbReference>
<keyword evidence="6" id="KW-1185">Reference proteome</keyword>
<name>A0ABV6IAV2_9BURK</name>
<comment type="subcellular location">
    <subcellularLocation>
        <location evidence="2">Cell outer membrane</location>
        <topology evidence="2">Multi-pass membrane protein</topology>
    </subcellularLocation>
</comment>
<evidence type="ECO:0000256" key="1">
    <source>
        <dbReference type="ARBA" id="ARBA00023170"/>
    </source>
</evidence>
<dbReference type="PROSITE" id="PS52016">
    <property type="entry name" value="TONB_DEPENDENT_REC_3"/>
    <property type="match status" value="1"/>
</dbReference>
<evidence type="ECO:0000259" key="4">
    <source>
        <dbReference type="Pfam" id="PF07715"/>
    </source>
</evidence>
<keyword evidence="2" id="KW-0812">Transmembrane</keyword>
<dbReference type="Proteomes" id="UP001589844">
    <property type="component" value="Unassembled WGS sequence"/>
</dbReference>
<sequence length="234" mass="24588">MFKKTLLAQAVSTAFATALVSFASIASAQEAVTAQRIEITGSSIKRTQTESASPIQIIGREELAKSGKATVAEYLQTLTADGAGSLPTGFGNGFAAGSTAISLRGLGATSTLVLLNGRRMAPFARADDGQKSFTDLSTVPMEAVDRIEVLKDGASSTYGADAIAGVVNIILRKDFQGVILKGNYGISKYSDQQQGKASITAGFGDLNKDSYNILFNAEVYKSDEILNKDRADRA</sequence>
<accession>A0ABV6IAV2</accession>
<dbReference type="InterPro" id="IPR037066">
    <property type="entry name" value="Plug_dom_sf"/>
</dbReference>
<keyword evidence="2" id="KW-0813">Transport</keyword>
<comment type="similarity">
    <text evidence="2">Belongs to the TonB-dependent receptor family.</text>
</comment>
<gene>
    <name evidence="5" type="ORF">ACFFJH_03860</name>
</gene>
<dbReference type="RefSeq" id="WP_390210186.1">
    <property type="nucleotide sequence ID" value="NZ_JBHLXJ010000003.1"/>
</dbReference>
<evidence type="ECO:0000313" key="5">
    <source>
        <dbReference type="EMBL" id="MFC0348932.1"/>
    </source>
</evidence>
<dbReference type="InterPro" id="IPR039426">
    <property type="entry name" value="TonB-dep_rcpt-like"/>
</dbReference>